<dbReference type="EMBL" id="JANPWB010000014">
    <property type="protein sequence ID" value="KAJ1098259.1"/>
    <property type="molecule type" value="Genomic_DNA"/>
</dbReference>
<dbReference type="Proteomes" id="UP001066276">
    <property type="component" value="Chromosome 10"/>
</dbReference>
<evidence type="ECO:0000313" key="3">
    <source>
        <dbReference type="Proteomes" id="UP001066276"/>
    </source>
</evidence>
<evidence type="ECO:0000313" key="2">
    <source>
        <dbReference type="EMBL" id="KAJ1098259.1"/>
    </source>
</evidence>
<accession>A0AAV7M546</accession>
<name>A0AAV7M546_PLEWA</name>
<proteinExistence type="predicted"/>
<feature type="region of interest" description="Disordered" evidence="1">
    <location>
        <begin position="1"/>
        <end position="30"/>
    </location>
</feature>
<reference evidence="2" key="1">
    <citation type="journal article" date="2022" name="bioRxiv">
        <title>Sequencing and chromosome-scale assembly of the giantPleurodeles waltlgenome.</title>
        <authorList>
            <person name="Brown T."/>
            <person name="Elewa A."/>
            <person name="Iarovenko S."/>
            <person name="Subramanian E."/>
            <person name="Araus A.J."/>
            <person name="Petzold A."/>
            <person name="Susuki M."/>
            <person name="Suzuki K.-i.T."/>
            <person name="Hayashi T."/>
            <person name="Toyoda A."/>
            <person name="Oliveira C."/>
            <person name="Osipova E."/>
            <person name="Leigh N.D."/>
            <person name="Simon A."/>
            <person name="Yun M.H."/>
        </authorList>
    </citation>
    <scope>NUCLEOTIDE SEQUENCE</scope>
    <source>
        <strain evidence="2">20211129_DDA</strain>
        <tissue evidence="2">Liver</tissue>
    </source>
</reference>
<dbReference type="AlphaFoldDB" id="A0AAV7M546"/>
<keyword evidence="3" id="KW-1185">Reference proteome</keyword>
<sequence>MRGLSAAPTPSTSAAPVTTYAPVLPPPATGPSQFKLDLCRDINLILSRLDKLEEDLAEDGKILRYNKKKVKKSKE</sequence>
<comment type="caution">
    <text evidence="2">The sequence shown here is derived from an EMBL/GenBank/DDBJ whole genome shotgun (WGS) entry which is preliminary data.</text>
</comment>
<protein>
    <submittedName>
        <fullName evidence="2">Uncharacterized protein</fullName>
    </submittedName>
</protein>
<feature type="compositionally biased region" description="Low complexity" evidence="1">
    <location>
        <begin position="1"/>
        <end position="22"/>
    </location>
</feature>
<evidence type="ECO:0000256" key="1">
    <source>
        <dbReference type="SAM" id="MobiDB-lite"/>
    </source>
</evidence>
<organism evidence="2 3">
    <name type="scientific">Pleurodeles waltl</name>
    <name type="common">Iberian ribbed newt</name>
    <dbReference type="NCBI Taxonomy" id="8319"/>
    <lineage>
        <taxon>Eukaryota</taxon>
        <taxon>Metazoa</taxon>
        <taxon>Chordata</taxon>
        <taxon>Craniata</taxon>
        <taxon>Vertebrata</taxon>
        <taxon>Euteleostomi</taxon>
        <taxon>Amphibia</taxon>
        <taxon>Batrachia</taxon>
        <taxon>Caudata</taxon>
        <taxon>Salamandroidea</taxon>
        <taxon>Salamandridae</taxon>
        <taxon>Pleurodelinae</taxon>
        <taxon>Pleurodeles</taxon>
    </lineage>
</organism>
<gene>
    <name evidence="2" type="ORF">NDU88_003375</name>
</gene>